<protein>
    <recommendedName>
        <fullName evidence="3">DUF4279 domain-containing protein</fullName>
    </recommendedName>
</protein>
<proteinExistence type="predicted"/>
<dbReference type="RefSeq" id="WP_184192046.1">
    <property type="nucleotide sequence ID" value="NZ_JACHLE010000009.1"/>
</dbReference>
<organism evidence="1 2">
    <name type="scientific">Chryseobacterium defluvii</name>
    <dbReference type="NCBI Taxonomy" id="160396"/>
    <lineage>
        <taxon>Bacteria</taxon>
        <taxon>Pseudomonadati</taxon>
        <taxon>Bacteroidota</taxon>
        <taxon>Flavobacteriia</taxon>
        <taxon>Flavobacteriales</taxon>
        <taxon>Weeksellaceae</taxon>
        <taxon>Chryseobacterium group</taxon>
        <taxon>Chryseobacterium</taxon>
    </lineage>
</organism>
<evidence type="ECO:0000313" key="2">
    <source>
        <dbReference type="Proteomes" id="UP000592180"/>
    </source>
</evidence>
<dbReference type="Pfam" id="PF14106">
    <property type="entry name" value="DUF4279"/>
    <property type="match status" value="1"/>
</dbReference>
<accession>A0A840KKW1</accession>
<gene>
    <name evidence="1" type="ORF">HNP38_003616</name>
</gene>
<sequence>MIKNDLNLRFSIWDYEDITDADISQSLNLVPYKMYSKGKRINQKIPRPSKKNGWVYGAPYGNKDDFEEQMNKILDVLEPKISILKEYSKKYYCEFSCALFLNNREENVPWIHFDKRYNAFIKDVDAEFDVDIYYPPLNEE</sequence>
<dbReference type="Proteomes" id="UP000592180">
    <property type="component" value="Unassembled WGS sequence"/>
</dbReference>
<reference evidence="1 2" key="1">
    <citation type="submission" date="2020-08" db="EMBL/GenBank/DDBJ databases">
        <title>Functional genomics of gut bacteria from endangered species of beetles.</title>
        <authorList>
            <person name="Carlos-Shanley C."/>
        </authorList>
    </citation>
    <scope>NUCLEOTIDE SEQUENCE [LARGE SCALE GENOMIC DNA]</scope>
    <source>
        <strain evidence="1 2">S00151</strain>
    </source>
</reference>
<keyword evidence="2" id="KW-1185">Reference proteome</keyword>
<evidence type="ECO:0008006" key="3">
    <source>
        <dbReference type="Google" id="ProtNLM"/>
    </source>
</evidence>
<dbReference type="EMBL" id="JACHLE010000009">
    <property type="protein sequence ID" value="MBB4808274.1"/>
    <property type="molecule type" value="Genomic_DNA"/>
</dbReference>
<dbReference type="AlphaFoldDB" id="A0A840KKW1"/>
<evidence type="ECO:0000313" key="1">
    <source>
        <dbReference type="EMBL" id="MBB4808274.1"/>
    </source>
</evidence>
<dbReference type="InterPro" id="IPR025459">
    <property type="entry name" value="DUF4279"/>
</dbReference>
<comment type="caution">
    <text evidence="1">The sequence shown here is derived from an EMBL/GenBank/DDBJ whole genome shotgun (WGS) entry which is preliminary data.</text>
</comment>
<name>A0A840KKW1_9FLAO</name>